<dbReference type="AlphaFoldDB" id="A0A915HMV2"/>
<reference evidence="2" key="1">
    <citation type="submission" date="2022-11" db="UniProtKB">
        <authorList>
            <consortium name="WormBaseParasite"/>
        </authorList>
    </citation>
    <scope>IDENTIFICATION</scope>
</reference>
<proteinExistence type="predicted"/>
<accession>A0A915HMV2</accession>
<name>A0A915HMV2_ROMCU</name>
<sequence>HLTAYKVCCNDTDTLFEEKSLAFESNNVLHKPPTCMHAPESAPKIVAWGPAILHRTVPYGACGEV</sequence>
<organism evidence="1 2">
    <name type="scientific">Romanomermis culicivorax</name>
    <name type="common">Nematode worm</name>
    <dbReference type="NCBI Taxonomy" id="13658"/>
    <lineage>
        <taxon>Eukaryota</taxon>
        <taxon>Metazoa</taxon>
        <taxon>Ecdysozoa</taxon>
        <taxon>Nematoda</taxon>
        <taxon>Enoplea</taxon>
        <taxon>Dorylaimia</taxon>
        <taxon>Mermithida</taxon>
        <taxon>Mermithoidea</taxon>
        <taxon>Mermithidae</taxon>
        <taxon>Romanomermis</taxon>
    </lineage>
</organism>
<protein>
    <submittedName>
        <fullName evidence="2">Uncharacterized protein</fullName>
    </submittedName>
</protein>
<evidence type="ECO:0000313" key="2">
    <source>
        <dbReference type="WBParaSite" id="nRc.2.0.1.t02841-RA"/>
    </source>
</evidence>
<dbReference type="WBParaSite" id="nRc.2.0.1.t02841-RA">
    <property type="protein sequence ID" value="nRc.2.0.1.t02841-RA"/>
    <property type="gene ID" value="nRc.2.0.1.g02841"/>
</dbReference>
<dbReference type="Proteomes" id="UP000887565">
    <property type="component" value="Unplaced"/>
</dbReference>
<keyword evidence="1" id="KW-1185">Reference proteome</keyword>
<evidence type="ECO:0000313" key="1">
    <source>
        <dbReference type="Proteomes" id="UP000887565"/>
    </source>
</evidence>